<name>A0ABT4S468_9FLAO</name>
<gene>
    <name evidence="2" type="ORF">OOZ35_13995</name>
</gene>
<comment type="caution">
    <text evidence="2">The sequence shown here is derived from an EMBL/GenBank/DDBJ whole genome shotgun (WGS) entry which is preliminary data.</text>
</comment>
<dbReference type="Proteomes" id="UP001149142">
    <property type="component" value="Unassembled WGS sequence"/>
</dbReference>
<accession>A0ABT4S468</accession>
<keyword evidence="1" id="KW-0732">Signal</keyword>
<proteinExistence type="predicted"/>
<dbReference type="RefSeq" id="WP_270005856.1">
    <property type="nucleotide sequence ID" value="NZ_JAPFGC010000002.1"/>
</dbReference>
<keyword evidence="3" id="KW-1185">Reference proteome</keyword>
<dbReference type="EMBL" id="JAPFGC010000002">
    <property type="protein sequence ID" value="MDA0178611.1"/>
    <property type="molecule type" value="Genomic_DNA"/>
</dbReference>
<evidence type="ECO:0000313" key="3">
    <source>
        <dbReference type="Proteomes" id="UP001149142"/>
    </source>
</evidence>
<protein>
    <submittedName>
        <fullName evidence="2">Uncharacterized protein</fullName>
    </submittedName>
</protein>
<evidence type="ECO:0000256" key="1">
    <source>
        <dbReference type="SAM" id="SignalP"/>
    </source>
</evidence>
<feature type="signal peptide" evidence="1">
    <location>
        <begin position="1"/>
        <end position="22"/>
    </location>
</feature>
<reference evidence="2" key="1">
    <citation type="submission" date="2022-11" db="EMBL/GenBank/DDBJ databases">
        <title>Refractory cell wall polysaccharides provide important carbon source for microbial heterotrophs in the hadal ocean.</title>
        <authorList>
            <person name="Zhu X."/>
        </authorList>
    </citation>
    <scope>NUCLEOTIDE SEQUENCE</scope>
    <source>
        <strain evidence="2">MTRN7</strain>
    </source>
</reference>
<sequence>MNRFLFFTIAFLGLLASQEVNAQHNKKLKTQPVKYSNNINSPLSSKEFNMLKEVYQDKLDKYVLSRPARLNDFKHLLRNRIVIKKITGNLGSKVKKLSQVSLFDNYNPNLKRDLTFNLEIFNPLKYNLEFFRVGSVMYHIDNTEYYIVIKAQNLKK</sequence>
<evidence type="ECO:0000313" key="2">
    <source>
        <dbReference type="EMBL" id="MDA0178611.1"/>
    </source>
</evidence>
<feature type="chain" id="PRO_5046782431" evidence="1">
    <location>
        <begin position="23"/>
        <end position="156"/>
    </location>
</feature>
<organism evidence="2 3">
    <name type="scientific">Mesoflavibacter profundi</name>
    <dbReference type="NCBI Taxonomy" id="2708110"/>
    <lineage>
        <taxon>Bacteria</taxon>
        <taxon>Pseudomonadati</taxon>
        <taxon>Bacteroidota</taxon>
        <taxon>Flavobacteriia</taxon>
        <taxon>Flavobacteriales</taxon>
        <taxon>Flavobacteriaceae</taxon>
        <taxon>Mesoflavibacter</taxon>
    </lineage>
</organism>